<protein>
    <recommendedName>
        <fullName evidence="8">Xylanolytic transcriptional activator regulatory domain-containing protein</fullName>
    </recommendedName>
</protein>
<keyword evidence="7" id="KW-0539">Nucleus</keyword>
<dbReference type="CDD" id="cd12148">
    <property type="entry name" value="fungal_TF_MHR"/>
    <property type="match status" value="1"/>
</dbReference>
<dbReference type="GO" id="GO:0006351">
    <property type="term" value="P:DNA-templated transcription"/>
    <property type="evidence" value="ECO:0007669"/>
    <property type="project" value="InterPro"/>
</dbReference>
<dbReference type="Pfam" id="PF04082">
    <property type="entry name" value="Fungal_trans"/>
    <property type="match status" value="1"/>
</dbReference>
<evidence type="ECO:0000256" key="7">
    <source>
        <dbReference type="ARBA" id="ARBA00023242"/>
    </source>
</evidence>
<evidence type="ECO:0000259" key="8">
    <source>
        <dbReference type="Pfam" id="PF04082"/>
    </source>
</evidence>
<evidence type="ECO:0000256" key="3">
    <source>
        <dbReference type="ARBA" id="ARBA00022833"/>
    </source>
</evidence>
<evidence type="ECO:0000256" key="5">
    <source>
        <dbReference type="ARBA" id="ARBA00023125"/>
    </source>
</evidence>
<dbReference type="GO" id="GO:0005634">
    <property type="term" value="C:nucleus"/>
    <property type="evidence" value="ECO:0007669"/>
    <property type="project" value="UniProtKB-SubCell"/>
</dbReference>
<dbReference type="GO" id="GO:0043565">
    <property type="term" value="F:sequence-specific DNA binding"/>
    <property type="evidence" value="ECO:0007669"/>
    <property type="project" value="TreeGrafter"/>
</dbReference>
<dbReference type="InterPro" id="IPR007219">
    <property type="entry name" value="XnlR_reg_dom"/>
</dbReference>
<evidence type="ECO:0000313" key="10">
    <source>
        <dbReference type="Proteomes" id="UP000256645"/>
    </source>
</evidence>
<dbReference type="GO" id="GO:0000981">
    <property type="term" value="F:DNA-binding transcription factor activity, RNA polymerase II-specific"/>
    <property type="evidence" value="ECO:0007669"/>
    <property type="project" value="TreeGrafter"/>
</dbReference>
<evidence type="ECO:0000256" key="1">
    <source>
        <dbReference type="ARBA" id="ARBA00004123"/>
    </source>
</evidence>
<evidence type="ECO:0000313" key="9">
    <source>
        <dbReference type="EMBL" id="RDW65962.1"/>
    </source>
</evidence>
<keyword evidence="4" id="KW-0805">Transcription regulation</keyword>
<evidence type="ECO:0000256" key="2">
    <source>
        <dbReference type="ARBA" id="ARBA00022723"/>
    </source>
</evidence>
<dbReference type="Proteomes" id="UP000256645">
    <property type="component" value="Unassembled WGS sequence"/>
</dbReference>
<dbReference type="OrthoDB" id="25921at2759"/>
<keyword evidence="5" id="KW-0238">DNA-binding</keyword>
<keyword evidence="6" id="KW-0804">Transcription</keyword>
<evidence type="ECO:0000256" key="6">
    <source>
        <dbReference type="ARBA" id="ARBA00023163"/>
    </source>
</evidence>
<comment type="subcellular location">
    <subcellularLocation>
        <location evidence="1">Nucleus</location>
    </subcellularLocation>
</comment>
<comment type="caution">
    <text evidence="9">The sequence shown here is derived from an EMBL/GenBank/DDBJ whole genome shotgun (WGS) entry which is preliminary data.</text>
</comment>
<dbReference type="PANTHER" id="PTHR47782:SF12">
    <property type="entry name" value="ZN(II)2CYS6 TRANSCRIPTION FACTOR (EUROFUNG)"/>
    <property type="match status" value="1"/>
</dbReference>
<proteinExistence type="predicted"/>
<evidence type="ECO:0000256" key="4">
    <source>
        <dbReference type="ARBA" id="ARBA00023015"/>
    </source>
</evidence>
<name>A0A3D8QW02_9HELO</name>
<reference evidence="9 10" key="1">
    <citation type="journal article" date="2018" name="IMA Fungus">
        <title>IMA Genome-F 9: Draft genome sequence of Annulohypoxylon stygium, Aspergillus mulundensis, Berkeleyomyces basicola (syn. Thielaviopsis basicola), Ceratocystis smalleyi, two Cercospora beticola strains, Coleophoma cylindrospora, Fusarium fracticaudum, Phialophora cf. hyalina, and Morchella septimelata.</title>
        <authorList>
            <person name="Wingfield B.D."/>
            <person name="Bills G.F."/>
            <person name="Dong Y."/>
            <person name="Huang W."/>
            <person name="Nel W.J."/>
            <person name="Swalarsk-Parry B.S."/>
            <person name="Vaghefi N."/>
            <person name="Wilken P.M."/>
            <person name="An Z."/>
            <person name="de Beer Z.W."/>
            <person name="De Vos L."/>
            <person name="Chen L."/>
            <person name="Duong T.A."/>
            <person name="Gao Y."/>
            <person name="Hammerbacher A."/>
            <person name="Kikkert J.R."/>
            <person name="Li Y."/>
            <person name="Li H."/>
            <person name="Li K."/>
            <person name="Li Q."/>
            <person name="Liu X."/>
            <person name="Ma X."/>
            <person name="Naidoo K."/>
            <person name="Pethybridge S.J."/>
            <person name="Sun J."/>
            <person name="Steenkamp E.T."/>
            <person name="van der Nest M.A."/>
            <person name="van Wyk S."/>
            <person name="Wingfield M.J."/>
            <person name="Xiong C."/>
            <person name="Yue Q."/>
            <person name="Zhang X."/>
        </authorList>
    </citation>
    <scope>NUCLEOTIDE SEQUENCE [LARGE SCALE GENOMIC DNA]</scope>
    <source>
        <strain evidence="9 10">BP6252</strain>
    </source>
</reference>
<gene>
    <name evidence="9" type="ORF">BP6252_09597</name>
</gene>
<dbReference type="GO" id="GO:0045944">
    <property type="term" value="P:positive regulation of transcription by RNA polymerase II"/>
    <property type="evidence" value="ECO:0007669"/>
    <property type="project" value="TreeGrafter"/>
</dbReference>
<organism evidence="9 10">
    <name type="scientific">Coleophoma cylindrospora</name>
    <dbReference type="NCBI Taxonomy" id="1849047"/>
    <lineage>
        <taxon>Eukaryota</taxon>
        <taxon>Fungi</taxon>
        <taxon>Dikarya</taxon>
        <taxon>Ascomycota</taxon>
        <taxon>Pezizomycotina</taxon>
        <taxon>Leotiomycetes</taxon>
        <taxon>Helotiales</taxon>
        <taxon>Dermateaceae</taxon>
        <taxon>Coleophoma</taxon>
    </lineage>
</organism>
<dbReference type="GO" id="GO:0008270">
    <property type="term" value="F:zinc ion binding"/>
    <property type="evidence" value="ECO:0007669"/>
    <property type="project" value="InterPro"/>
</dbReference>
<dbReference type="InterPro" id="IPR052202">
    <property type="entry name" value="Yeast_MetPath_Reg"/>
</dbReference>
<accession>A0A3D8QW02</accession>
<feature type="domain" description="Xylanolytic transcriptional activator regulatory" evidence="8">
    <location>
        <begin position="6"/>
        <end position="160"/>
    </location>
</feature>
<dbReference type="AlphaFoldDB" id="A0A3D8QW02"/>
<dbReference type="PANTHER" id="PTHR47782">
    <property type="entry name" value="ZN(II)2CYS6 TRANSCRIPTION FACTOR (EUROFUNG)-RELATED"/>
    <property type="match status" value="1"/>
</dbReference>
<dbReference type="EMBL" id="PDLM01000011">
    <property type="protein sequence ID" value="RDW65962.1"/>
    <property type="molecule type" value="Genomic_DNA"/>
</dbReference>
<keyword evidence="2" id="KW-0479">Metal-binding</keyword>
<keyword evidence="10" id="KW-1185">Reference proteome</keyword>
<sequence>MHQFLLQTYFSELQQLYPFMDSSLPFLNPQLPCPQELLPSEAFILQMVYSIACQCVPDRGNQLLSLSDACYARALKNIDSATANLTVETLQAITLLTLRSLFDPQNGNFGQLIAFAARLAIDIGGQDIPAWGESMRNIHTSIYCMERQFATALDRPPFLPEPTRPISFDISQPSEYFCSLYRIQAKFRGGKEVEGGKFFEMIDIDDLERKVKIDQRISPNVLCTVYETQLLLNPTPSAAATMLASYHHPRFIQTFLTPQWTYRAALIVLQPNHKDTLPEFDRMQAYGQSLVLLDRVSLRWKGAVALSESLRLVGQRIQSQSH</sequence>
<keyword evidence="3" id="KW-0862">Zinc</keyword>